<evidence type="ECO:0000313" key="3">
    <source>
        <dbReference type="Proteomes" id="UP000325957"/>
    </source>
</evidence>
<protein>
    <submittedName>
        <fullName evidence="2">Uncharacterized protein</fullName>
    </submittedName>
</protein>
<sequence>MTDGTPGPGDRQAVPATNDDGRLPRAAREALEAAYRAYADAPARSAEQKRWSAEISALAAAGRAAGWPMRLLAQVCGVSAERMRQFAAGRLRDLPPEAKALFPQYKRPRPAARKAVERAHLSVDEAAELRELAKLAGQNTGSHAADSPAAQASRRFTALVRGHHDRGVIWAEISDATRMWTAWPLTEGETGLEPLVRVSGLRQRIARAQ</sequence>
<dbReference type="RefSeq" id="WP_158033536.1">
    <property type="nucleotide sequence ID" value="NZ_ML708615.1"/>
</dbReference>
<evidence type="ECO:0000313" key="2">
    <source>
        <dbReference type="EMBL" id="KAA9394513.1"/>
    </source>
</evidence>
<evidence type="ECO:0000256" key="1">
    <source>
        <dbReference type="SAM" id="MobiDB-lite"/>
    </source>
</evidence>
<comment type="caution">
    <text evidence="2">The sequence shown here is derived from an EMBL/GenBank/DDBJ whole genome shotgun (WGS) entry which is preliminary data.</text>
</comment>
<proteinExistence type="predicted"/>
<dbReference type="Proteomes" id="UP000325957">
    <property type="component" value="Unassembled WGS sequence"/>
</dbReference>
<dbReference type="AlphaFoldDB" id="A0A5J5KXW3"/>
<dbReference type="EMBL" id="SZWF01000006">
    <property type="protein sequence ID" value="KAA9394513.1"/>
    <property type="molecule type" value="Genomic_DNA"/>
</dbReference>
<feature type="region of interest" description="Disordered" evidence="1">
    <location>
        <begin position="1"/>
        <end position="25"/>
    </location>
</feature>
<keyword evidence="3" id="KW-1185">Reference proteome</keyword>
<gene>
    <name evidence="2" type="ORF">FCK90_06760</name>
</gene>
<reference evidence="2 3" key="1">
    <citation type="submission" date="2019-05" db="EMBL/GenBank/DDBJ databases">
        <title>Kocuria coralli sp. nov., a novel actinobacterium isolated from coral reef seawater.</title>
        <authorList>
            <person name="Li J."/>
        </authorList>
    </citation>
    <scope>NUCLEOTIDE SEQUENCE [LARGE SCALE GENOMIC DNA]</scope>
    <source>
        <strain evidence="2 3">SCSIO 13007</strain>
    </source>
</reference>
<name>A0A5J5KXW3_9MICC</name>
<accession>A0A5J5KXW3</accession>
<organism evidence="2 3">
    <name type="scientific">Kocuria coralli</name>
    <dbReference type="NCBI Taxonomy" id="1461025"/>
    <lineage>
        <taxon>Bacteria</taxon>
        <taxon>Bacillati</taxon>
        <taxon>Actinomycetota</taxon>
        <taxon>Actinomycetes</taxon>
        <taxon>Micrococcales</taxon>
        <taxon>Micrococcaceae</taxon>
        <taxon>Kocuria</taxon>
    </lineage>
</organism>